<reference evidence="2 3" key="1">
    <citation type="submission" date="2023-05" db="EMBL/GenBank/DDBJ databases">
        <title>B98-5 Cell Line De Novo Hybrid Assembly: An Optical Mapping Approach.</title>
        <authorList>
            <person name="Kananen K."/>
            <person name="Auerbach J.A."/>
            <person name="Kautto E."/>
            <person name="Blachly J.S."/>
        </authorList>
    </citation>
    <scope>NUCLEOTIDE SEQUENCE [LARGE SCALE GENOMIC DNA]</scope>
    <source>
        <strain evidence="2">B95-8</strain>
        <tissue evidence="2">Cell line</tissue>
    </source>
</reference>
<evidence type="ECO:0000313" key="3">
    <source>
        <dbReference type="Proteomes" id="UP001266305"/>
    </source>
</evidence>
<protein>
    <submittedName>
        <fullName evidence="2">Uncharacterized protein</fullName>
    </submittedName>
</protein>
<name>A0ABQ9TL86_SAGOE</name>
<proteinExistence type="predicted"/>
<organism evidence="2 3">
    <name type="scientific">Saguinus oedipus</name>
    <name type="common">Cotton-top tamarin</name>
    <name type="synonym">Oedipomidas oedipus</name>
    <dbReference type="NCBI Taxonomy" id="9490"/>
    <lineage>
        <taxon>Eukaryota</taxon>
        <taxon>Metazoa</taxon>
        <taxon>Chordata</taxon>
        <taxon>Craniata</taxon>
        <taxon>Vertebrata</taxon>
        <taxon>Euteleostomi</taxon>
        <taxon>Mammalia</taxon>
        <taxon>Eutheria</taxon>
        <taxon>Euarchontoglires</taxon>
        <taxon>Primates</taxon>
        <taxon>Haplorrhini</taxon>
        <taxon>Platyrrhini</taxon>
        <taxon>Cebidae</taxon>
        <taxon>Callitrichinae</taxon>
        <taxon>Saguinus</taxon>
    </lineage>
</organism>
<dbReference type="EMBL" id="JASSZA010000021">
    <property type="protein sequence ID" value="KAK2085529.1"/>
    <property type="molecule type" value="Genomic_DNA"/>
</dbReference>
<comment type="caution">
    <text evidence="2">The sequence shown here is derived from an EMBL/GenBank/DDBJ whole genome shotgun (WGS) entry which is preliminary data.</text>
</comment>
<feature type="chain" id="PRO_5047089396" evidence="1">
    <location>
        <begin position="31"/>
        <end position="70"/>
    </location>
</feature>
<accession>A0ABQ9TL86</accession>
<evidence type="ECO:0000256" key="1">
    <source>
        <dbReference type="SAM" id="SignalP"/>
    </source>
</evidence>
<keyword evidence="1" id="KW-0732">Signal</keyword>
<dbReference type="Proteomes" id="UP001266305">
    <property type="component" value="Unassembled WGS sequence"/>
</dbReference>
<evidence type="ECO:0000313" key="2">
    <source>
        <dbReference type="EMBL" id="KAK2085529.1"/>
    </source>
</evidence>
<keyword evidence="3" id="KW-1185">Reference proteome</keyword>
<gene>
    <name evidence="2" type="ORF">P7K49_036829</name>
</gene>
<sequence length="70" mass="8063">MQVDAHERKCQPFSWHLVVKLPALLLTTLAQDHGIGWQITLEDRMNADIIKSWTSLKMHLVTSDAKHRSD</sequence>
<feature type="signal peptide" evidence="1">
    <location>
        <begin position="1"/>
        <end position="30"/>
    </location>
</feature>